<evidence type="ECO:0000256" key="1">
    <source>
        <dbReference type="ARBA" id="ARBA00004651"/>
    </source>
</evidence>
<dbReference type="InterPro" id="IPR051327">
    <property type="entry name" value="MATE_MepA_subfamily"/>
</dbReference>
<organism evidence="11 12">
    <name type="scientific">Brachyspira intermedia (strain ATCC 51140 / PWS/A)</name>
    <name type="common">Serpulina intermedia</name>
    <dbReference type="NCBI Taxonomy" id="1045858"/>
    <lineage>
        <taxon>Bacteria</taxon>
        <taxon>Pseudomonadati</taxon>
        <taxon>Spirochaetota</taxon>
        <taxon>Spirochaetia</taxon>
        <taxon>Brachyspirales</taxon>
        <taxon>Brachyspiraceae</taxon>
        <taxon>Brachyspira</taxon>
    </lineage>
</organism>
<evidence type="ECO:0000256" key="2">
    <source>
        <dbReference type="ARBA" id="ARBA00008417"/>
    </source>
</evidence>
<evidence type="ECO:0000256" key="5">
    <source>
        <dbReference type="ARBA" id="ARBA00022475"/>
    </source>
</evidence>
<evidence type="ECO:0000256" key="10">
    <source>
        <dbReference type="SAM" id="Phobius"/>
    </source>
</evidence>
<evidence type="ECO:0000256" key="8">
    <source>
        <dbReference type="ARBA" id="ARBA00023136"/>
    </source>
</evidence>
<feature type="transmembrane region" description="Helical" evidence="10">
    <location>
        <begin position="27"/>
        <end position="51"/>
    </location>
</feature>
<keyword evidence="7 10" id="KW-1133">Transmembrane helix</keyword>
<evidence type="ECO:0000256" key="9">
    <source>
        <dbReference type="ARBA" id="ARBA00023251"/>
    </source>
</evidence>
<dbReference type="RefSeq" id="WP_014487912.1">
    <property type="nucleotide sequence ID" value="NC_017243.1"/>
</dbReference>
<keyword evidence="6 10" id="KW-0812">Transmembrane</keyword>
<keyword evidence="9" id="KW-0046">Antibiotic resistance</keyword>
<dbReference type="GeneID" id="44969995"/>
<sequence>MNVSEDATLKETERQIRKYKELTESKIEFLVIKMGIPTIISMLTTSFYNMADTFFVSKINTQSTAAVGIVFSMMAIIQAIGFFFGHGSGNYISIKLGAKETEEASKMAATGFLSAMIVGFIILILGITFIKPLAHVLGSTETILPYSISYMKYILIGAPYMTASLVLNNQLRLQGNALFAMIGLITGAILNIILDPILIFHFSMGVKGAAIGTIISQFVGFCILLIGTNVWGTLPIKLKDFSPSIQKYKAIIVGGLPSLCRQSISSFSTAFLNTASAPFGDAAIAAMSIVNRVAMFANSAIIGFGQGFQPVCGFNYGAKKYDRVIKAFFFCVKVSTFILIMLSIFIFINSSQIVHLFNDKDEALLSVAYNALHYQALSLPLWGFITLSSMMLQTTRKTIRASILAVAKQGIFFIPIIYILPKIFGITGIEIAQPFSDFLTFLLSIPLGYSMIKEMKSELRKTI</sequence>
<protein>
    <recommendedName>
        <fullName evidence="3">Multidrug export protein MepA</fullName>
    </recommendedName>
</protein>
<keyword evidence="4" id="KW-0813">Transport</keyword>
<dbReference type="GO" id="GO:0042910">
    <property type="term" value="F:xenobiotic transmembrane transporter activity"/>
    <property type="evidence" value="ECO:0007669"/>
    <property type="project" value="InterPro"/>
</dbReference>
<evidence type="ECO:0000313" key="11">
    <source>
        <dbReference type="EMBL" id="AEM22084.1"/>
    </source>
</evidence>
<dbReference type="AlphaFoldDB" id="G0EQI3"/>
<keyword evidence="5" id="KW-1003">Cell membrane</keyword>
<feature type="transmembrane region" description="Helical" evidence="10">
    <location>
        <begin position="327"/>
        <end position="348"/>
    </location>
</feature>
<accession>G0EQI3</accession>
<dbReference type="InterPro" id="IPR048279">
    <property type="entry name" value="MdtK-like"/>
</dbReference>
<name>G0EQI3_BRAIP</name>
<dbReference type="GO" id="GO:0015297">
    <property type="term" value="F:antiporter activity"/>
    <property type="evidence" value="ECO:0007669"/>
    <property type="project" value="InterPro"/>
</dbReference>
<dbReference type="Proteomes" id="UP000008522">
    <property type="component" value="Chromosome"/>
</dbReference>
<dbReference type="CDD" id="cd13143">
    <property type="entry name" value="MATE_MepA_like"/>
    <property type="match status" value="1"/>
</dbReference>
<feature type="transmembrane region" description="Helical" evidence="10">
    <location>
        <begin position="368"/>
        <end position="387"/>
    </location>
</feature>
<feature type="transmembrane region" description="Helical" evidence="10">
    <location>
        <begin position="431"/>
        <end position="452"/>
    </location>
</feature>
<dbReference type="PATRIC" id="fig|1045858.4.peg.1464"/>
<dbReference type="GO" id="GO:0046677">
    <property type="term" value="P:response to antibiotic"/>
    <property type="evidence" value="ECO:0007669"/>
    <property type="project" value="UniProtKB-KW"/>
</dbReference>
<feature type="transmembrane region" description="Helical" evidence="10">
    <location>
        <begin position="107"/>
        <end position="130"/>
    </location>
</feature>
<proteinExistence type="inferred from homology"/>
<dbReference type="InterPro" id="IPR002528">
    <property type="entry name" value="MATE_fam"/>
</dbReference>
<dbReference type="eggNOG" id="COG0534">
    <property type="taxonomic scope" value="Bacteria"/>
</dbReference>
<feature type="transmembrane region" description="Helical" evidence="10">
    <location>
        <begin position="399"/>
        <end position="419"/>
    </location>
</feature>
<dbReference type="PANTHER" id="PTHR43823:SF3">
    <property type="entry name" value="MULTIDRUG EXPORT PROTEIN MEPA"/>
    <property type="match status" value="1"/>
</dbReference>
<keyword evidence="8 10" id="KW-0472">Membrane</keyword>
<dbReference type="InterPro" id="IPR045070">
    <property type="entry name" value="MATE_MepA-like"/>
</dbReference>
<dbReference type="Pfam" id="PF01554">
    <property type="entry name" value="MatE"/>
    <property type="match status" value="2"/>
</dbReference>
<keyword evidence="12" id="KW-1185">Reference proteome</keyword>
<reference evidence="11 12" key="1">
    <citation type="journal article" date="2011" name="BMC Genomics">
        <title>Complete genome sequence of Brachyspira intermedia reveals unique genomic features in Brachyspira species and phage-mediated horizontal gene transfer.</title>
        <authorList>
            <person name="Hafstrom T."/>
            <person name="Jansson D.S."/>
            <person name="Segerman B."/>
        </authorList>
    </citation>
    <scope>NUCLEOTIDE SEQUENCE [LARGE SCALE GENOMIC DNA]</scope>
    <source>
        <strain evidence="12">ATCC 51140 / PWS/A</strain>
    </source>
</reference>
<comment type="similarity">
    <text evidence="2">Belongs to the multi antimicrobial extrusion (MATE) (TC 2.A.66.1) family. MepA subfamily.</text>
</comment>
<dbReference type="EMBL" id="CP002874">
    <property type="protein sequence ID" value="AEM22084.1"/>
    <property type="molecule type" value="Genomic_DNA"/>
</dbReference>
<feature type="transmembrane region" description="Helical" evidence="10">
    <location>
        <begin position="150"/>
        <end position="167"/>
    </location>
</feature>
<dbReference type="HOGENOM" id="CLU_012893_0_1_12"/>
<evidence type="ECO:0000256" key="4">
    <source>
        <dbReference type="ARBA" id="ARBA00022448"/>
    </source>
</evidence>
<feature type="transmembrane region" description="Helical" evidence="10">
    <location>
        <begin position="179"/>
        <end position="202"/>
    </location>
</feature>
<dbReference type="GO" id="GO:0005886">
    <property type="term" value="C:plasma membrane"/>
    <property type="evidence" value="ECO:0007669"/>
    <property type="project" value="UniProtKB-SubCell"/>
</dbReference>
<evidence type="ECO:0000313" key="12">
    <source>
        <dbReference type="Proteomes" id="UP000008522"/>
    </source>
</evidence>
<feature type="transmembrane region" description="Helical" evidence="10">
    <location>
        <begin position="63"/>
        <end position="86"/>
    </location>
</feature>
<dbReference type="KEGG" id="bip:Bint_1465"/>
<evidence type="ECO:0000256" key="6">
    <source>
        <dbReference type="ARBA" id="ARBA00022692"/>
    </source>
</evidence>
<gene>
    <name evidence="11" type="ordered locus">Bint_1465</name>
</gene>
<feature type="transmembrane region" description="Helical" evidence="10">
    <location>
        <begin position="208"/>
        <end position="231"/>
    </location>
</feature>
<comment type="subcellular location">
    <subcellularLocation>
        <location evidence="1">Cell membrane</location>
        <topology evidence="1">Multi-pass membrane protein</topology>
    </subcellularLocation>
</comment>
<dbReference type="PANTHER" id="PTHR43823">
    <property type="entry name" value="SPORULATION PROTEIN YKVU"/>
    <property type="match status" value="1"/>
</dbReference>
<dbReference type="OrthoDB" id="9811110at2"/>
<dbReference type="NCBIfam" id="TIGR00797">
    <property type="entry name" value="matE"/>
    <property type="match status" value="1"/>
</dbReference>
<dbReference type="PIRSF" id="PIRSF006603">
    <property type="entry name" value="DinF"/>
    <property type="match status" value="1"/>
</dbReference>
<evidence type="ECO:0000256" key="3">
    <source>
        <dbReference type="ARBA" id="ARBA00022106"/>
    </source>
</evidence>
<evidence type="ECO:0000256" key="7">
    <source>
        <dbReference type="ARBA" id="ARBA00022989"/>
    </source>
</evidence>